<evidence type="ECO:0000256" key="3">
    <source>
        <dbReference type="ARBA" id="ARBA00022525"/>
    </source>
</evidence>
<evidence type="ECO:0000256" key="1">
    <source>
        <dbReference type="ARBA" id="ARBA00004613"/>
    </source>
</evidence>
<dbReference type="Pfam" id="PF06324">
    <property type="entry name" value="Pigment_DH"/>
    <property type="match status" value="1"/>
</dbReference>
<proteinExistence type="evidence at transcript level"/>
<dbReference type="GO" id="GO:0005179">
    <property type="term" value="F:hormone activity"/>
    <property type="evidence" value="ECO:0007669"/>
    <property type="project" value="InterPro"/>
</dbReference>
<organism evidence="5">
    <name type="scientific">Ooperipatus hispidus</name>
    <dbReference type="NCBI Taxonomy" id="1198994"/>
    <lineage>
        <taxon>Eukaryota</taxon>
        <taxon>Metazoa</taxon>
        <taxon>Ecdysozoa</taxon>
        <taxon>Onychophora</taxon>
        <taxon>Udeonychophora</taxon>
        <taxon>Euonychophora</taxon>
        <taxon>Peripatopsidae</taxon>
        <taxon>Ooperipatus</taxon>
    </lineage>
</organism>
<evidence type="ECO:0000256" key="2">
    <source>
        <dbReference type="ARBA" id="ARBA00010172"/>
    </source>
</evidence>
<dbReference type="GO" id="GO:0009416">
    <property type="term" value="P:response to light stimulus"/>
    <property type="evidence" value="ECO:0007669"/>
    <property type="project" value="InterPro"/>
</dbReference>
<keyword evidence="3" id="KW-0964">Secreted</keyword>
<dbReference type="GO" id="GO:0005576">
    <property type="term" value="C:extracellular region"/>
    <property type="evidence" value="ECO:0007669"/>
    <property type="project" value="UniProtKB-SubCell"/>
</dbReference>
<comment type="subcellular location">
    <subcellularLocation>
        <location evidence="1">Secreted</location>
    </subcellularLocation>
</comment>
<dbReference type="InterPro" id="IPR009396">
    <property type="entry name" value="Pigment_DH"/>
</dbReference>
<keyword evidence="4" id="KW-0732">Signal</keyword>
<reference evidence="5" key="1">
    <citation type="journal article" date="2015" name="J. Comp. Neurol.">
        <title>Evolution of pigment-dispersing factor neuropeptides in panarthropoda: Insights from onychophora (Velvet Worms) and tardigrada (Water Bears).</title>
        <authorList>
            <person name="Mayer G."/>
            <person name="Hering L."/>
            <person name="Stosch J.M."/>
            <person name="Stevenson P.A."/>
            <person name="Dircksen H."/>
        </authorList>
    </citation>
    <scope>NUCLEOTIDE SEQUENCE</scope>
</reference>
<dbReference type="AlphaFoldDB" id="A0A0D3QSX7"/>
<name>A0A0D3QSX7_9BILA</name>
<protein>
    <submittedName>
        <fullName evidence="5">Pigment-dispersing factor I</fullName>
    </submittedName>
</protein>
<comment type="similarity">
    <text evidence="2">Belongs to the arthropod PDH family.</text>
</comment>
<feature type="signal peptide" evidence="4">
    <location>
        <begin position="1"/>
        <end position="20"/>
    </location>
</feature>
<evidence type="ECO:0000313" key="5">
    <source>
        <dbReference type="EMBL" id="AJR16746.1"/>
    </source>
</evidence>
<accession>A0A0D3QSX7</accession>
<sequence length="77" mass="8392">MNSIVVFSLAVFAVLTFTQGSPLNRADDLQPVERQMIAEMATNILKIVENGFASPKRNAELINSLLGLPKMMNDAGK</sequence>
<dbReference type="EMBL" id="KP266557">
    <property type="protein sequence ID" value="AJR16746.1"/>
    <property type="molecule type" value="mRNA"/>
</dbReference>
<feature type="chain" id="PRO_5002275252" evidence="4">
    <location>
        <begin position="21"/>
        <end position="77"/>
    </location>
</feature>
<evidence type="ECO:0000256" key="4">
    <source>
        <dbReference type="SAM" id="SignalP"/>
    </source>
</evidence>